<keyword evidence="11" id="KW-0150">Chloroplast</keyword>
<geneLocation type="chloroplast" evidence="11"/>
<accession>A0A097KMT6</accession>
<keyword evidence="2 10" id="KW-0813">Transport</keyword>
<evidence type="ECO:0000313" key="11">
    <source>
        <dbReference type="EMBL" id="AIT94485.1"/>
    </source>
</evidence>
<evidence type="ECO:0000256" key="9">
    <source>
        <dbReference type="ARBA" id="ARBA00025834"/>
    </source>
</evidence>
<keyword evidence="11" id="KW-0934">Plastid</keyword>
<evidence type="ECO:0000256" key="2">
    <source>
        <dbReference type="ARBA" id="ARBA00022448"/>
    </source>
</evidence>
<dbReference type="GO" id="GO:0009535">
    <property type="term" value="C:chloroplast thylakoid membrane"/>
    <property type="evidence" value="ECO:0007669"/>
    <property type="project" value="UniProtKB-SubCell"/>
</dbReference>
<dbReference type="GO" id="GO:0009512">
    <property type="term" value="C:cytochrome b6f complex"/>
    <property type="evidence" value="ECO:0007669"/>
    <property type="project" value="InterPro"/>
</dbReference>
<evidence type="ECO:0000256" key="5">
    <source>
        <dbReference type="ARBA" id="ARBA00022989"/>
    </source>
</evidence>
<comment type="similarity">
    <text evidence="10">Belongs to the PetL family.</text>
</comment>
<evidence type="ECO:0000256" key="7">
    <source>
        <dbReference type="ARBA" id="ARBA00023136"/>
    </source>
</evidence>
<comment type="subunit">
    <text evidence="9 10">The 4 large subunits of the cytochrome b6-f complex are cytochrome b6, subunit IV (17 kDa polypeptide, PetD), cytochrome f and the Rieske protein, while the 4 small subunits are PetG, PetL, PetM and PetN. The complex functions as a dimer.</text>
</comment>
<protein>
    <recommendedName>
        <fullName evidence="10">Cytochrome b6-f complex subunit 6</fullName>
    </recommendedName>
    <alternativeName>
        <fullName evidence="10">Cytochrome b6-f complex subunit PetL</fullName>
    </alternativeName>
    <alternativeName>
        <fullName evidence="10">Cytochrome b6-f complex subunit VI</fullName>
    </alternativeName>
</protein>
<keyword evidence="10" id="KW-0602">Photosynthesis</keyword>
<keyword evidence="3 10" id="KW-0812">Transmembrane</keyword>
<dbReference type="GO" id="GO:0009055">
    <property type="term" value="F:electron transfer activity"/>
    <property type="evidence" value="ECO:0007669"/>
    <property type="project" value="InterPro"/>
</dbReference>
<keyword evidence="5 10" id="KW-1133">Transmembrane helix</keyword>
<feature type="transmembrane region" description="Helical" evidence="10">
    <location>
        <begin position="6"/>
        <end position="25"/>
    </location>
</feature>
<dbReference type="AlphaFoldDB" id="A0A097KMT6"/>
<keyword evidence="4 10" id="KW-0249">Electron transport</keyword>
<proteinExistence type="inferred from homology"/>
<evidence type="ECO:0000256" key="6">
    <source>
        <dbReference type="ARBA" id="ARBA00023078"/>
    </source>
</evidence>
<keyword evidence="6 10" id="KW-0793">Thylakoid</keyword>
<dbReference type="Pfam" id="PF05115">
    <property type="entry name" value="PetL"/>
    <property type="match status" value="1"/>
</dbReference>
<dbReference type="HAMAP" id="MF_00433">
    <property type="entry name" value="Cytb6_f_PetL"/>
    <property type="match status" value="1"/>
</dbReference>
<reference evidence="11" key="1">
    <citation type="journal article" date="2014" name="BMC Evol. Biol.">
        <title>Chloroplast phylogenomic analysis resolves deep-level relationships within the green algal class Trebouxiophyceae.</title>
        <authorList>
            <person name="Lemieux C."/>
            <person name="Otis C."/>
            <person name="Turmel M."/>
        </authorList>
    </citation>
    <scope>NUCLEOTIDE SEQUENCE</scope>
</reference>
<dbReference type="SUPFAM" id="SSF103436">
    <property type="entry name" value="PetL subunit of the cytochrome b6f complex"/>
    <property type="match status" value="1"/>
</dbReference>
<evidence type="ECO:0000256" key="3">
    <source>
        <dbReference type="ARBA" id="ARBA00022692"/>
    </source>
</evidence>
<comment type="subcellular location">
    <subcellularLocation>
        <location evidence="1">Membrane</location>
        <topology evidence="1">Single-pass membrane protein</topology>
    </subcellularLocation>
    <subcellularLocation>
        <location evidence="10">Plastid</location>
        <location evidence="10">Chloroplast thylakoid membrane</location>
        <topology evidence="10">Single-pass membrane protein</topology>
    </subcellularLocation>
</comment>
<name>A0A097KMT6_9CHLO</name>
<sequence>MLTIISYLGLLISFLTITLIVYISLIKIKLI</sequence>
<comment type="function">
    <text evidence="8 10">Component of the cytochrome b6-f complex, which mediates electron transfer between photosystem II (PSII) and photosystem I (PSI), cyclic electron flow around PSI, and state transitions. PetL is important for photoautotrophic growth as well as for electron transfer efficiency and stability of the cytochrome b6-f complex.</text>
</comment>
<evidence type="ECO:0000256" key="10">
    <source>
        <dbReference type="HAMAP-Rule" id="MF_00433"/>
    </source>
</evidence>
<dbReference type="GO" id="GO:0015979">
    <property type="term" value="P:photosynthesis"/>
    <property type="evidence" value="ECO:0007669"/>
    <property type="project" value="UniProtKB-KW"/>
</dbReference>
<evidence type="ECO:0000256" key="1">
    <source>
        <dbReference type="ARBA" id="ARBA00004167"/>
    </source>
</evidence>
<dbReference type="GeneID" id="22159806"/>
<dbReference type="EMBL" id="KM462874">
    <property type="protein sequence ID" value="AIT94485.1"/>
    <property type="molecule type" value="Genomic_DNA"/>
</dbReference>
<keyword evidence="7 10" id="KW-0472">Membrane</keyword>
<dbReference type="RefSeq" id="YP_009105762.1">
    <property type="nucleotide sequence ID" value="NC_025536.1"/>
</dbReference>
<organism evidence="11">
    <name type="scientific">Koliella corcontica</name>
    <dbReference type="NCBI Taxonomy" id="155904"/>
    <lineage>
        <taxon>Eukaryota</taxon>
        <taxon>Viridiplantae</taxon>
        <taxon>Chlorophyta</taxon>
        <taxon>core chlorophytes</taxon>
        <taxon>Trebouxiophyceae</taxon>
        <taxon>Prasiolales</taxon>
        <taxon>Koliellaceae</taxon>
        <taxon>Koliella</taxon>
    </lineage>
</organism>
<dbReference type="InterPro" id="IPR007802">
    <property type="entry name" value="Cyt_b6/f_cplx_su6"/>
</dbReference>
<gene>
    <name evidence="10 11" type="primary">petL</name>
</gene>
<evidence type="ECO:0000256" key="8">
    <source>
        <dbReference type="ARBA" id="ARBA00025197"/>
    </source>
</evidence>
<evidence type="ECO:0000256" key="4">
    <source>
        <dbReference type="ARBA" id="ARBA00022982"/>
    </source>
</evidence>